<dbReference type="HOGENOM" id="CLU_030658_0_0_1"/>
<name>K0KI85_WICCF</name>
<dbReference type="Gene3D" id="3.80.10.10">
    <property type="entry name" value="Ribonuclease Inhibitor"/>
    <property type="match status" value="1"/>
</dbReference>
<dbReference type="InterPro" id="IPR032675">
    <property type="entry name" value="LRR_dom_sf"/>
</dbReference>
<comment type="caution">
    <text evidence="2">The sequence shown here is derived from an EMBL/GenBank/DDBJ whole genome shotgun (WGS) entry which is preliminary data.</text>
</comment>
<evidence type="ECO:0000313" key="2">
    <source>
        <dbReference type="EMBL" id="CCH42716.1"/>
    </source>
</evidence>
<feature type="compositionally biased region" description="Acidic residues" evidence="1">
    <location>
        <begin position="538"/>
        <end position="554"/>
    </location>
</feature>
<accession>K0KI85</accession>
<evidence type="ECO:0000256" key="1">
    <source>
        <dbReference type="SAM" id="MobiDB-lite"/>
    </source>
</evidence>
<dbReference type="AlphaFoldDB" id="K0KI85"/>
<feature type="compositionally biased region" description="Basic and acidic residues" evidence="1">
    <location>
        <begin position="16"/>
        <end position="36"/>
    </location>
</feature>
<protein>
    <recommendedName>
        <fullName evidence="4">Leucine-rich repeat-containing protein</fullName>
    </recommendedName>
</protein>
<feature type="region of interest" description="Disordered" evidence="1">
    <location>
        <begin position="537"/>
        <end position="569"/>
    </location>
</feature>
<dbReference type="Pfam" id="PF13855">
    <property type="entry name" value="LRR_8"/>
    <property type="match status" value="1"/>
</dbReference>
<keyword evidence="3" id="KW-1185">Reference proteome</keyword>
<reference evidence="2 3" key="1">
    <citation type="journal article" date="2012" name="Eukaryot. Cell">
        <title>Draft genome sequence of Wickerhamomyces ciferrii NRRL Y-1031 F-60-10.</title>
        <authorList>
            <person name="Schneider J."/>
            <person name="Andrea H."/>
            <person name="Blom J."/>
            <person name="Jaenicke S."/>
            <person name="Ruckert C."/>
            <person name="Schorsch C."/>
            <person name="Szczepanowski R."/>
            <person name="Farwick M."/>
            <person name="Goesmann A."/>
            <person name="Puhler A."/>
            <person name="Schaffer S."/>
            <person name="Tauch A."/>
            <person name="Kohler T."/>
            <person name="Brinkrolf K."/>
        </authorList>
    </citation>
    <scope>NUCLEOTIDE SEQUENCE [LARGE SCALE GENOMIC DNA]</scope>
    <source>
        <strain evidence="3">ATCC 14091 / BCRC 22168 / CBS 111 / JCM 3599 / NBRC 0793 / NRRL Y-1031 F-60-10</strain>
    </source>
</reference>
<dbReference type="STRING" id="1206466.K0KI85"/>
<organism evidence="2 3">
    <name type="scientific">Wickerhamomyces ciferrii (strain ATCC 14091 / BCRC 22168 / CBS 111 / JCM 3599 / NBRC 0793 / NRRL Y-1031 F-60-10)</name>
    <name type="common">Yeast</name>
    <name type="synonym">Pichia ciferrii</name>
    <dbReference type="NCBI Taxonomy" id="1206466"/>
    <lineage>
        <taxon>Eukaryota</taxon>
        <taxon>Fungi</taxon>
        <taxon>Dikarya</taxon>
        <taxon>Ascomycota</taxon>
        <taxon>Saccharomycotina</taxon>
        <taxon>Saccharomycetes</taxon>
        <taxon>Phaffomycetales</taxon>
        <taxon>Wickerhamomycetaceae</taxon>
        <taxon>Wickerhamomyces</taxon>
    </lineage>
</organism>
<dbReference type="eggNOG" id="ENOG502SCN3">
    <property type="taxonomic scope" value="Eukaryota"/>
</dbReference>
<gene>
    <name evidence="2" type="ORF">BN7_2260</name>
</gene>
<dbReference type="EMBL" id="CAIF01000051">
    <property type="protein sequence ID" value="CCH42716.1"/>
    <property type="molecule type" value="Genomic_DNA"/>
</dbReference>
<feature type="region of interest" description="Disordered" evidence="1">
    <location>
        <begin position="75"/>
        <end position="124"/>
    </location>
</feature>
<dbReference type="SUPFAM" id="SSF52058">
    <property type="entry name" value="L domain-like"/>
    <property type="match status" value="1"/>
</dbReference>
<dbReference type="Proteomes" id="UP000009328">
    <property type="component" value="Unassembled WGS sequence"/>
</dbReference>
<proteinExistence type="predicted"/>
<feature type="region of interest" description="Disordered" evidence="1">
    <location>
        <begin position="15"/>
        <end position="49"/>
    </location>
</feature>
<feature type="compositionally biased region" description="Low complexity" evidence="1">
    <location>
        <begin position="111"/>
        <end position="124"/>
    </location>
</feature>
<evidence type="ECO:0000313" key="3">
    <source>
        <dbReference type="Proteomes" id="UP000009328"/>
    </source>
</evidence>
<dbReference type="InterPro" id="IPR001611">
    <property type="entry name" value="Leu-rich_rpt"/>
</dbReference>
<dbReference type="InParanoid" id="K0KI85"/>
<feature type="compositionally biased region" description="Polar residues" evidence="1">
    <location>
        <begin position="75"/>
        <end position="84"/>
    </location>
</feature>
<sequence>MEKQNPLLPFWYDLSRPQHDNALDPTPRDRATRDENAGGTMFHTRQGEGSAMIARKRVHDQEDGDSKRRTFALVNNNSDQLTSDTDIDEFEGNFPRHSKHYSSNHIHKTSSHPSYPSHPSSESVYFFQNNQNNHIQNQHNQRVPSSPPLNHQLASSPVNYNDYNQGDNDIFTSQATMVAAPKSDFDIDEEQVEQEDELESNISEDTIDFNITNLNRVHGYISSDNLHEEPEYYNNIDEEELNFKARIIIAKAIEDGNPQIRLDNIGLRNLPDDMEDLKNMITVNASGIVKPNIEVYASHNRLRVLPPSFFNVENVIVLSLRNNKMKKLTGKISKFQKLTDLSLASNELKVLPYQILNLPNLTNFLVRPNHLLWELKNQEEGFAKQVSHESPNQDINIRRYVSKLKWSDLPIQSSSQLAPPVMNDRQMCNRVSAVPKLSELSLRSISHYKVSLSETKMWKKNVPTYIQKMIAKAIQKGAYEESCSVCEKVTVNPVAKSLEWWDIKTQKLVPLVRKFCCGNCVKQWLDEIDEAVTKFQMENEEQREDQNEYQEDVLSDMRSEDDIRFDDEF</sequence>
<evidence type="ECO:0008006" key="4">
    <source>
        <dbReference type="Google" id="ProtNLM"/>
    </source>
</evidence>
<feature type="compositionally biased region" description="Basic residues" evidence="1">
    <location>
        <begin position="96"/>
        <end position="110"/>
    </location>
</feature>